<dbReference type="AlphaFoldDB" id="A0A4P9ZEA4"/>
<dbReference type="EMBL" id="ML004443">
    <property type="protein sequence ID" value="RKP31316.1"/>
    <property type="molecule type" value="Genomic_DNA"/>
</dbReference>
<evidence type="ECO:0000256" key="1">
    <source>
        <dbReference type="ARBA" id="ARBA00007818"/>
    </source>
</evidence>
<keyword evidence="5" id="KW-1185">Reference proteome</keyword>
<accession>A0A4P9ZEA4</accession>
<evidence type="ECO:0008006" key="6">
    <source>
        <dbReference type="Google" id="ProtNLM"/>
    </source>
</evidence>
<keyword evidence="3" id="KW-0862">Zinc</keyword>
<gene>
    <name evidence="4" type="ORF">METBISCDRAFT_14350</name>
</gene>
<dbReference type="Proteomes" id="UP000268321">
    <property type="component" value="Unassembled WGS sequence"/>
</dbReference>
<protein>
    <recommendedName>
        <fullName evidence="6">DUF866-domain-containing protein</fullName>
    </recommendedName>
</protein>
<reference evidence="5" key="1">
    <citation type="journal article" date="2018" name="Nat. Microbiol.">
        <title>Leveraging single-cell genomics to expand the fungal tree of life.</title>
        <authorList>
            <person name="Ahrendt S.R."/>
            <person name="Quandt C.A."/>
            <person name="Ciobanu D."/>
            <person name="Clum A."/>
            <person name="Salamov A."/>
            <person name="Andreopoulos B."/>
            <person name="Cheng J.F."/>
            <person name="Woyke T."/>
            <person name="Pelin A."/>
            <person name="Henrissat B."/>
            <person name="Reynolds N.K."/>
            <person name="Benny G.L."/>
            <person name="Smith M.E."/>
            <person name="James T.Y."/>
            <person name="Grigoriev I.V."/>
        </authorList>
    </citation>
    <scope>NUCLEOTIDE SEQUENCE [LARGE SCALE GENOMIC DNA]</scope>
    <source>
        <strain evidence="5">Baker2002</strain>
    </source>
</reference>
<dbReference type="SUPFAM" id="SSF141678">
    <property type="entry name" value="MAL13P1.257-like"/>
    <property type="match status" value="1"/>
</dbReference>
<evidence type="ECO:0000313" key="4">
    <source>
        <dbReference type="EMBL" id="RKP31316.1"/>
    </source>
</evidence>
<dbReference type="GO" id="GO:0008270">
    <property type="term" value="F:zinc ion binding"/>
    <property type="evidence" value="ECO:0007669"/>
    <property type="project" value="TreeGrafter"/>
</dbReference>
<keyword evidence="2" id="KW-0479">Metal-binding</keyword>
<sequence length="162" mass="18544">MVNLYLKVKAELENVTGVQPADTPQNPYEYVFIIECTTCRQVHNKPVSINCYEQHDIIGSRGEASFVFRCKSCRSEHSAQITRTKEKLTAETSGKWIRLLEIDARGIEFKKFISEGLWECNGVDSGTMFDDVDLEDGEWHDYDENLKGEVSVVDVEFEIARL</sequence>
<dbReference type="InterPro" id="IPR008584">
    <property type="entry name" value="CXXC_Zn-binding_euk"/>
</dbReference>
<dbReference type="PANTHER" id="PTHR12857">
    <property type="entry name" value="CXXC MOTIF CONTAINING ZINC BINDING PROTEIN"/>
    <property type="match status" value="1"/>
</dbReference>
<dbReference type="PANTHER" id="PTHR12857:SF0">
    <property type="entry name" value="CXXC MOTIF CONTAINING ZINC BINDING PROTEIN"/>
    <property type="match status" value="1"/>
</dbReference>
<proteinExistence type="inferred from homology"/>
<name>A0A4P9ZEA4_9ASCO</name>
<dbReference type="Pfam" id="PF05907">
    <property type="entry name" value="CXXC_Zn-b_euk"/>
    <property type="match status" value="1"/>
</dbReference>
<evidence type="ECO:0000256" key="2">
    <source>
        <dbReference type="ARBA" id="ARBA00022723"/>
    </source>
</evidence>
<evidence type="ECO:0000256" key="3">
    <source>
        <dbReference type="ARBA" id="ARBA00022833"/>
    </source>
</evidence>
<organism evidence="4 5">
    <name type="scientific">Metschnikowia bicuspidata</name>
    <dbReference type="NCBI Taxonomy" id="27322"/>
    <lineage>
        <taxon>Eukaryota</taxon>
        <taxon>Fungi</taxon>
        <taxon>Dikarya</taxon>
        <taxon>Ascomycota</taxon>
        <taxon>Saccharomycotina</taxon>
        <taxon>Pichiomycetes</taxon>
        <taxon>Metschnikowiaceae</taxon>
        <taxon>Metschnikowia</taxon>
    </lineage>
</organism>
<evidence type="ECO:0000313" key="5">
    <source>
        <dbReference type="Proteomes" id="UP000268321"/>
    </source>
</evidence>
<dbReference type="OrthoDB" id="10248838at2759"/>
<comment type="similarity">
    <text evidence="1">Belongs to the UPF0587 family.</text>
</comment>